<dbReference type="EMBL" id="MT840188">
    <property type="protein sequence ID" value="QNL31677.1"/>
    <property type="molecule type" value="Genomic_DNA"/>
</dbReference>
<sequence length="91" mass="10000">MFNENLDAFLEDFGVIAVVNGGNSSFFVLFDEFHSRMDIGVEGRSLIATAKTEDIANLNHGSMLIIADAMYAVVGIRPIDDGKFTELDLKE</sequence>
<name>A0A7G9A4K4_9VIRU</name>
<evidence type="ECO:0000313" key="1">
    <source>
        <dbReference type="EMBL" id="QNL31677.1"/>
    </source>
</evidence>
<proteinExistence type="predicted"/>
<reference evidence="1" key="1">
    <citation type="submission" date="2020-07" db="EMBL/GenBank/DDBJ databases">
        <title>Dissolved microcystin release linked to lysis of a Microcystis spp. bloom in Lake Erie (USA) attributed to a novel cyanophage.</title>
        <authorList>
            <person name="McKindles K.M."/>
            <person name="Manes M.A."/>
            <person name="DeMarco J.R."/>
            <person name="McClure A."/>
            <person name="McKay R.M."/>
            <person name="Davis T.W."/>
            <person name="Bullerjahn G.S."/>
        </authorList>
    </citation>
    <scope>NUCLEOTIDE SEQUENCE</scope>
</reference>
<accession>A0A7G9A4K4</accession>
<organism evidence="1">
    <name type="scientific">Bacteriophage sp</name>
    <dbReference type="NCBI Taxonomy" id="38018"/>
    <lineage>
        <taxon>Viruses</taxon>
    </lineage>
</organism>
<protein>
    <submittedName>
        <fullName evidence="1">Putative head-tail attachment protein</fullName>
    </submittedName>
</protein>